<feature type="transmembrane region" description="Helical" evidence="1">
    <location>
        <begin position="6"/>
        <end position="30"/>
    </location>
</feature>
<dbReference type="RefSeq" id="WP_066563676.1">
    <property type="nucleotide sequence ID" value="NZ_CP015622.1"/>
</dbReference>
<feature type="transmembrane region" description="Helical" evidence="1">
    <location>
        <begin position="81"/>
        <end position="100"/>
    </location>
</feature>
<dbReference type="AlphaFoldDB" id="A0A172QQK4"/>
<dbReference type="OrthoDB" id="3789719at2"/>
<keyword evidence="1" id="KW-0472">Membrane</keyword>
<organism evidence="2 3">
    <name type="scientific">Corynebacterium crudilactis</name>
    <dbReference type="NCBI Taxonomy" id="1652495"/>
    <lineage>
        <taxon>Bacteria</taxon>
        <taxon>Bacillati</taxon>
        <taxon>Actinomycetota</taxon>
        <taxon>Actinomycetes</taxon>
        <taxon>Mycobacteriales</taxon>
        <taxon>Corynebacteriaceae</taxon>
        <taxon>Corynebacterium</taxon>
    </lineage>
</organism>
<keyword evidence="1" id="KW-0812">Transmembrane</keyword>
<dbReference type="EMBL" id="CP015622">
    <property type="protein sequence ID" value="ANE02951.1"/>
    <property type="molecule type" value="Genomic_DNA"/>
</dbReference>
<gene>
    <name evidence="2" type="ORF">ccrud_01085</name>
</gene>
<feature type="transmembrane region" description="Helical" evidence="1">
    <location>
        <begin position="42"/>
        <end position="61"/>
    </location>
</feature>
<accession>A0A172QQK4</accession>
<dbReference type="Proteomes" id="UP000076929">
    <property type="component" value="Chromosome"/>
</dbReference>
<evidence type="ECO:0000313" key="3">
    <source>
        <dbReference type="Proteomes" id="UP000076929"/>
    </source>
</evidence>
<feature type="transmembrane region" description="Helical" evidence="1">
    <location>
        <begin position="107"/>
        <end position="125"/>
    </location>
</feature>
<keyword evidence="1" id="KW-1133">Transmembrane helix</keyword>
<evidence type="ECO:0000313" key="2">
    <source>
        <dbReference type="EMBL" id="ANE02951.1"/>
    </source>
</evidence>
<protein>
    <submittedName>
        <fullName evidence="2">Uncharacterized protein</fullName>
    </submittedName>
</protein>
<sequence>MFFAFIFSAGMVGIPAAVVFLVVFAVHKFAKEKPTPGKRPSIGLGLLIGFAAGLIVWLAWLSWGGYYTDAYGQTQGPYRPWQVAACGITMVAATVILGLWTRWTASGPFYTALGATAGFSVAWGMDALPQDETGLSAFGLLLVVMGVGTGLTVVAGLTAAGATIWKNQKGYPRGYDSTH</sequence>
<feature type="transmembrane region" description="Helical" evidence="1">
    <location>
        <begin position="137"/>
        <end position="165"/>
    </location>
</feature>
<proteinExistence type="predicted"/>
<dbReference type="STRING" id="1652495.ccrud_01085"/>
<evidence type="ECO:0000256" key="1">
    <source>
        <dbReference type="SAM" id="Phobius"/>
    </source>
</evidence>
<name>A0A172QQK4_9CORY</name>
<reference evidence="2 3" key="1">
    <citation type="submission" date="2016-05" db="EMBL/GenBank/DDBJ databases">
        <title>Complete genome sequence of Corynebacterium crudilactis, a new Corynebacterium species isolated from raw cow's milk.</title>
        <authorList>
            <person name="Christian R."/>
            <person name="Zimmermann J."/>
            <person name="Lipski A."/>
            <person name="Kalinowski J."/>
        </authorList>
    </citation>
    <scope>NUCLEOTIDE SEQUENCE [LARGE SCALE GENOMIC DNA]</scope>
    <source>
        <strain evidence="2 3">JZ16</strain>
    </source>
</reference>
<dbReference type="KEGG" id="ccjz:ccrud_01085"/>
<keyword evidence="3" id="KW-1185">Reference proteome</keyword>